<organism evidence="9 10">
    <name type="scientific">Peredibacter starrii</name>
    <dbReference type="NCBI Taxonomy" id="28202"/>
    <lineage>
        <taxon>Bacteria</taxon>
        <taxon>Pseudomonadati</taxon>
        <taxon>Bdellovibrionota</taxon>
        <taxon>Bacteriovoracia</taxon>
        <taxon>Bacteriovoracales</taxon>
        <taxon>Bacteriovoracaceae</taxon>
        <taxon>Peredibacter</taxon>
    </lineage>
</organism>
<dbReference type="InterPro" id="IPR002898">
    <property type="entry name" value="MotA_ExbB_proton_chnl"/>
</dbReference>
<name>A0AAX4HMS4_9BACT</name>
<feature type="transmembrane region" description="Helical" evidence="7">
    <location>
        <begin position="197"/>
        <end position="219"/>
    </location>
</feature>
<dbReference type="PANTHER" id="PTHR30625">
    <property type="entry name" value="PROTEIN TOLQ"/>
    <property type="match status" value="1"/>
</dbReference>
<keyword evidence="3 7" id="KW-0812">Transmembrane</keyword>
<evidence type="ECO:0000313" key="9">
    <source>
        <dbReference type="EMBL" id="WPU64570.1"/>
    </source>
</evidence>
<evidence type="ECO:0000256" key="2">
    <source>
        <dbReference type="ARBA" id="ARBA00022475"/>
    </source>
</evidence>
<gene>
    <name evidence="9" type="ORF">SOO65_17900</name>
</gene>
<sequence>MKNLRNLTLASGIALLITAICMTLLAITNKENSPTLYRILVLLGGDVVNGGYIQGLTYLAFVWAWFEVREKLTVIARERRAFKLNLIPTSEKHVFMPQDVNQLKFKLIEFERKEKYILSDLLKKACTKFRTSGSLSELIDIVSIQIEVSQEKAEGDQSVIRYLTWVIPSLGFIGTVIGISQSLVYANSGDMEKITSLLGVAFDTTLVALVLSVFLMWFVHQLQEETDRFHSDLKEFVIDNLINKIEIQ</sequence>
<dbReference type="Proteomes" id="UP001324634">
    <property type="component" value="Chromosome"/>
</dbReference>
<evidence type="ECO:0000313" key="10">
    <source>
        <dbReference type="Proteomes" id="UP001324634"/>
    </source>
</evidence>
<keyword evidence="6" id="KW-0813">Transport</keyword>
<dbReference type="KEGG" id="psti:SOO65_17900"/>
<keyword evidence="4 7" id="KW-1133">Transmembrane helix</keyword>
<evidence type="ECO:0000256" key="1">
    <source>
        <dbReference type="ARBA" id="ARBA00004651"/>
    </source>
</evidence>
<evidence type="ECO:0000256" key="6">
    <source>
        <dbReference type="RuleBase" id="RU004057"/>
    </source>
</evidence>
<dbReference type="PANTHER" id="PTHR30625:SF11">
    <property type="entry name" value="MOTA_TOLQ_EXBB PROTON CHANNEL DOMAIN-CONTAINING PROTEIN"/>
    <property type="match status" value="1"/>
</dbReference>
<evidence type="ECO:0000259" key="8">
    <source>
        <dbReference type="Pfam" id="PF01618"/>
    </source>
</evidence>
<accession>A0AAX4HMS4</accession>
<evidence type="ECO:0000256" key="5">
    <source>
        <dbReference type="ARBA" id="ARBA00023136"/>
    </source>
</evidence>
<dbReference type="AlphaFoldDB" id="A0AAX4HMS4"/>
<evidence type="ECO:0000256" key="3">
    <source>
        <dbReference type="ARBA" id="ARBA00022692"/>
    </source>
</evidence>
<keyword evidence="5 7" id="KW-0472">Membrane</keyword>
<keyword evidence="6" id="KW-0653">Protein transport</keyword>
<feature type="transmembrane region" description="Helical" evidence="7">
    <location>
        <begin position="7"/>
        <end position="27"/>
    </location>
</feature>
<protein>
    <submittedName>
        <fullName evidence="9">MotA/TolQ/ExbB proton channel family protein</fullName>
    </submittedName>
</protein>
<comment type="similarity">
    <text evidence="6">Belongs to the exbB/tolQ family.</text>
</comment>
<keyword evidence="2" id="KW-1003">Cell membrane</keyword>
<dbReference type="GO" id="GO:0017038">
    <property type="term" value="P:protein import"/>
    <property type="evidence" value="ECO:0007669"/>
    <property type="project" value="TreeGrafter"/>
</dbReference>
<evidence type="ECO:0000256" key="7">
    <source>
        <dbReference type="SAM" id="Phobius"/>
    </source>
</evidence>
<feature type="transmembrane region" description="Helical" evidence="7">
    <location>
        <begin position="162"/>
        <end position="185"/>
    </location>
</feature>
<keyword evidence="10" id="KW-1185">Reference proteome</keyword>
<feature type="domain" description="MotA/TolQ/ExbB proton channel" evidence="8">
    <location>
        <begin position="117"/>
        <end position="233"/>
    </location>
</feature>
<reference evidence="9 10" key="1">
    <citation type="submission" date="2023-11" db="EMBL/GenBank/DDBJ databases">
        <title>Peredibacter starrii A3.12.</title>
        <authorList>
            <person name="Mitchell R.J."/>
        </authorList>
    </citation>
    <scope>NUCLEOTIDE SEQUENCE [LARGE SCALE GENOMIC DNA]</scope>
    <source>
        <strain evidence="9 10">A3.12</strain>
    </source>
</reference>
<dbReference type="RefSeq" id="WP_321393599.1">
    <property type="nucleotide sequence ID" value="NZ_CP139487.1"/>
</dbReference>
<dbReference type="Pfam" id="PF01618">
    <property type="entry name" value="MotA_ExbB"/>
    <property type="match status" value="1"/>
</dbReference>
<proteinExistence type="inferred from homology"/>
<dbReference type="EMBL" id="CP139487">
    <property type="protein sequence ID" value="WPU64570.1"/>
    <property type="molecule type" value="Genomic_DNA"/>
</dbReference>
<feature type="transmembrane region" description="Helical" evidence="7">
    <location>
        <begin position="47"/>
        <end position="66"/>
    </location>
</feature>
<dbReference type="InterPro" id="IPR050790">
    <property type="entry name" value="ExbB/TolQ_transport"/>
</dbReference>
<evidence type="ECO:0000256" key="4">
    <source>
        <dbReference type="ARBA" id="ARBA00022989"/>
    </source>
</evidence>
<comment type="subcellular location">
    <subcellularLocation>
        <location evidence="1">Cell membrane</location>
        <topology evidence="1">Multi-pass membrane protein</topology>
    </subcellularLocation>
    <subcellularLocation>
        <location evidence="6">Membrane</location>
        <topology evidence="6">Multi-pass membrane protein</topology>
    </subcellularLocation>
</comment>
<dbReference type="GO" id="GO:0005886">
    <property type="term" value="C:plasma membrane"/>
    <property type="evidence" value="ECO:0007669"/>
    <property type="project" value="UniProtKB-SubCell"/>
</dbReference>